<reference evidence="5" key="1">
    <citation type="journal article" date="2011" name="Nature">
        <title>Genome sequence and analysis of the tuber crop potato.</title>
        <authorList>
            <consortium name="The Potato Genome Sequencing Consortium"/>
        </authorList>
    </citation>
    <scope>NUCLEOTIDE SEQUENCE [LARGE SCALE GENOMIC DNA]</scope>
    <source>
        <strain evidence="5">cv. DM1-3 516 R44</strain>
    </source>
</reference>
<name>M1BZ74_SOLTU</name>
<dbReference type="PANTHER" id="PTHR10943:SF12">
    <property type="entry name" value="26S PROTEASOME NON-ATPASE REGULATORY SUBUNIT 2 HOMOLOG"/>
    <property type="match status" value="1"/>
</dbReference>
<feature type="region of interest" description="Disordered" evidence="2">
    <location>
        <begin position="1"/>
        <end position="40"/>
    </location>
</feature>
<dbReference type="Proteomes" id="UP000011115">
    <property type="component" value="Unassembled WGS sequence"/>
</dbReference>
<evidence type="ECO:0000256" key="1">
    <source>
        <dbReference type="ARBA" id="ARBA00022737"/>
    </source>
</evidence>
<dbReference type="OMA" id="RVHAYAN"/>
<sequence>MSKTPNPNSTGPSGYADAGKPAGDEATVKVPSKDSKKKANKKYEYLSEEDLALKQQLELYVERIQDADPGLQKVALESMRQEIQTATISMTVPKPLKFLRPHYGTLKRFYEKMPDSDLKTLLADILSVLALTMSAEGERESLKYRVLGTQGDIGSWGHEYVRNLAGEIGQEYAKLEVGVP</sequence>
<dbReference type="PaxDb" id="4113-PGSC0003DMT400056260"/>
<dbReference type="InParanoid" id="M1BZ74"/>
<proteinExistence type="predicted"/>
<evidence type="ECO:0000259" key="3">
    <source>
        <dbReference type="Pfam" id="PF17781"/>
    </source>
</evidence>
<feature type="compositionally biased region" description="Basic and acidic residues" evidence="2">
    <location>
        <begin position="22"/>
        <end position="34"/>
    </location>
</feature>
<accession>M1BZ74</accession>
<evidence type="ECO:0000313" key="4">
    <source>
        <dbReference type="EnsemblPlants" id="PGSC0003DMT400056260"/>
    </source>
</evidence>
<dbReference type="Pfam" id="PF17781">
    <property type="entry name" value="RPN1_RPN2_N"/>
    <property type="match status" value="1"/>
</dbReference>
<keyword evidence="1" id="KW-0677">Repeat</keyword>
<dbReference type="Gramene" id="PGSC0003DMT400056260">
    <property type="protein sequence ID" value="PGSC0003DMT400056260"/>
    <property type="gene ID" value="PGSC0003DMG400021858"/>
</dbReference>
<keyword evidence="5" id="KW-1185">Reference proteome</keyword>
<dbReference type="AlphaFoldDB" id="M1BZ74"/>
<dbReference type="InterPro" id="IPR040892">
    <property type="entry name" value="RPN1_N"/>
</dbReference>
<organism evidence="4 5">
    <name type="scientific">Solanum tuberosum</name>
    <name type="common">Potato</name>
    <dbReference type="NCBI Taxonomy" id="4113"/>
    <lineage>
        <taxon>Eukaryota</taxon>
        <taxon>Viridiplantae</taxon>
        <taxon>Streptophyta</taxon>
        <taxon>Embryophyta</taxon>
        <taxon>Tracheophyta</taxon>
        <taxon>Spermatophyta</taxon>
        <taxon>Magnoliopsida</taxon>
        <taxon>eudicotyledons</taxon>
        <taxon>Gunneridae</taxon>
        <taxon>Pentapetalae</taxon>
        <taxon>asterids</taxon>
        <taxon>lamiids</taxon>
        <taxon>Solanales</taxon>
        <taxon>Solanaceae</taxon>
        <taxon>Solanoideae</taxon>
        <taxon>Solaneae</taxon>
        <taxon>Solanum</taxon>
    </lineage>
</organism>
<protein>
    <submittedName>
        <fullName evidence="4">26S proteasome regulatory subunit rpn1</fullName>
    </submittedName>
</protein>
<feature type="domain" description="RPN1 N-terminal" evidence="3">
    <location>
        <begin position="57"/>
        <end position="174"/>
    </location>
</feature>
<dbReference type="HOGENOM" id="CLU_1498811_0_0_1"/>
<dbReference type="EnsemblPlants" id="PGSC0003DMT400056260">
    <property type="protein sequence ID" value="PGSC0003DMT400056260"/>
    <property type="gene ID" value="PGSC0003DMG400021858"/>
</dbReference>
<dbReference type="STRING" id="4113.M1BZ74"/>
<evidence type="ECO:0000256" key="2">
    <source>
        <dbReference type="SAM" id="MobiDB-lite"/>
    </source>
</evidence>
<reference evidence="4" key="2">
    <citation type="submission" date="2015-06" db="UniProtKB">
        <authorList>
            <consortium name="EnsemblPlants"/>
        </authorList>
    </citation>
    <scope>IDENTIFICATION</scope>
    <source>
        <strain evidence="4">DM1-3 516 R44</strain>
    </source>
</reference>
<evidence type="ECO:0000313" key="5">
    <source>
        <dbReference type="Proteomes" id="UP000011115"/>
    </source>
</evidence>
<dbReference type="eggNOG" id="KOG2005">
    <property type="taxonomic scope" value="Eukaryota"/>
</dbReference>
<dbReference type="PANTHER" id="PTHR10943">
    <property type="entry name" value="26S PROTEASOME NON-ATPASE REGULATORY SUBUNIT"/>
    <property type="match status" value="1"/>
</dbReference>
<feature type="compositionally biased region" description="Polar residues" evidence="2">
    <location>
        <begin position="1"/>
        <end position="12"/>
    </location>
</feature>